<dbReference type="OrthoDB" id="1918565at2759"/>
<dbReference type="AlphaFoldDB" id="A0A834YSD6"/>
<accession>A0A834YSD6</accession>
<dbReference type="Pfam" id="PF00646">
    <property type="entry name" value="F-box"/>
    <property type="match status" value="1"/>
</dbReference>
<feature type="domain" description="F-box" evidence="1">
    <location>
        <begin position="36"/>
        <end position="76"/>
    </location>
</feature>
<organism evidence="2 3">
    <name type="scientific">Tetracentron sinense</name>
    <name type="common">Spur-leaf</name>
    <dbReference type="NCBI Taxonomy" id="13715"/>
    <lineage>
        <taxon>Eukaryota</taxon>
        <taxon>Viridiplantae</taxon>
        <taxon>Streptophyta</taxon>
        <taxon>Embryophyta</taxon>
        <taxon>Tracheophyta</taxon>
        <taxon>Spermatophyta</taxon>
        <taxon>Magnoliopsida</taxon>
        <taxon>Trochodendrales</taxon>
        <taxon>Trochodendraceae</taxon>
        <taxon>Tetracentron</taxon>
    </lineage>
</organism>
<sequence>MILIESLNIYKRNEQSMEEEHKHKSIKMEGLDINILPEGCISSVLSFTSPLDACRSSLVSSIFQSAADSDVVWERFLPSDYQEILSRSVSPVQFSSKKDLFFHLCDPFLIDGGNKSFALEKSSGRKCNILSARELSITWGNDPMDWSWKSLPESRFSEVAELRTICQLEIHGKIYTGMLTPNTTYAAYLIMKISDRAYGLDSLPAEISLEVGGLVTTGTAYLRRQDSQKQKMEHLFYSNRMQMLLRSRVIEGDGRVPCDREDGWMEIELGEFVNEGGEGVVKMSLMEVKGDHLKGGLIIEGIEVRPKYHV</sequence>
<dbReference type="InterPro" id="IPR036047">
    <property type="entry name" value="F-box-like_dom_sf"/>
</dbReference>
<dbReference type="PANTHER" id="PTHR32278:SF11">
    <property type="entry name" value="F-BOX DOMAIN-CONTAINING PROTEIN"/>
    <property type="match status" value="1"/>
</dbReference>
<dbReference type="InterPro" id="IPR001810">
    <property type="entry name" value="F-box_dom"/>
</dbReference>
<dbReference type="SMART" id="SM00256">
    <property type="entry name" value="FBOX"/>
    <property type="match status" value="1"/>
</dbReference>
<dbReference type="OMA" id="RTNANQE"/>
<name>A0A834YSD6_TETSI</name>
<comment type="caution">
    <text evidence="2">The sequence shown here is derived from an EMBL/GenBank/DDBJ whole genome shotgun (WGS) entry which is preliminary data.</text>
</comment>
<evidence type="ECO:0000313" key="2">
    <source>
        <dbReference type="EMBL" id="KAF8394604.1"/>
    </source>
</evidence>
<dbReference type="InterPro" id="IPR025886">
    <property type="entry name" value="PP2-like"/>
</dbReference>
<dbReference type="CDD" id="cd22162">
    <property type="entry name" value="F-box_AtSKIP3-like"/>
    <property type="match status" value="1"/>
</dbReference>
<keyword evidence="3" id="KW-1185">Reference proteome</keyword>
<protein>
    <recommendedName>
        <fullName evidence="1">F-box domain-containing protein</fullName>
    </recommendedName>
</protein>
<dbReference type="PANTHER" id="PTHR32278">
    <property type="entry name" value="F-BOX DOMAIN-CONTAINING PROTEIN"/>
    <property type="match status" value="1"/>
</dbReference>
<reference evidence="2 3" key="1">
    <citation type="submission" date="2020-04" db="EMBL/GenBank/DDBJ databases">
        <title>Plant Genome Project.</title>
        <authorList>
            <person name="Zhang R.-G."/>
        </authorList>
    </citation>
    <scope>NUCLEOTIDE SEQUENCE [LARGE SCALE GENOMIC DNA]</scope>
    <source>
        <strain evidence="2">YNK0</strain>
        <tissue evidence="2">Leaf</tissue>
    </source>
</reference>
<gene>
    <name evidence="2" type="ORF">HHK36_020818</name>
</gene>
<dbReference type="SUPFAM" id="SSF81383">
    <property type="entry name" value="F-box domain"/>
    <property type="match status" value="1"/>
</dbReference>
<evidence type="ECO:0000313" key="3">
    <source>
        <dbReference type="Proteomes" id="UP000655225"/>
    </source>
</evidence>
<dbReference type="EMBL" id="JABCRI010000014">
    <property type="protein sequence ID" value="KAF8394604.1"/>
    <property type="molecule type" value="Genomic_DNA"/>
</dbReference>
<proteinExistence type="predicted"/>
<dbReference type="Proteomes" id="UP000655225">
    <property type="component" value="Unassembled WGS sequence"/>
</dbReference>
<evidence type="ECO:0000259" key="1">
    <source>
        <dbReference type="SMART" id="SM00256"/>
    </source>
</evidence>
<dbReference type="Pfam" id="PF14299">
    <property type="entry name" value="PP2"/>
    <property type="match status" value="1"/>
</dbReference>